<proteinExistence type="predicted"/>
<organism evidence="3 4">
    <name type="scientific">Paragonimus westermani</name>
    <dbReference type="NCBI Taxonomy" id="34504"/>
    <lineage>
        <taxon>Eukaryota</taxon>
        <taxon>Metazoa</taxon>
        <taxon>Spiralia</taxon>
        <taxon>Lophotrochozoa</taxon>
        <taxon>Platyhelminthes</taxon>
        <taxon>Trematoda</taxon>
        <taxon>Digenea</taxon>
        <taxon>Plagiorchiida</taxon>
        <taxon>Troglotremata</taxon>
        <taxon>Troglotrematidae</taxon>
        <taxon>Paragonimus</taxon>
    </lineage>
</organism>
<reference evidence="3 4" key="1">
    <citation type="journal article" date="2019" name="Gigascience">
        <title>Whole-genome sequence of the oriental lung fluke Paragonimus westermani.</title>
        <authorList>
            <person name="Oey H."/>
            <person name="Zakrzewski M."/>
            <person name="Narain K."/>
            <person name="Devi K.R."/>
            <person name="Agatsuma T."/>
            <person name="Nawaratna S."/>
            <person name="Gobert G.N."/>
            <person name="Jones M.K."/>
            <person name="Ragan M.A."/>
            <person name="McManus D.P."/>
            <person name="Krause L."/>
        </authorList>
    </citation>
    <scope>NUCLEOTIDE SEQUENCE [LARGE SCALE GENOMIC DNA]</scope>
    <source>
        <strain evidence="3 4">IND2009</strain>
    </source>
</reference>
<comment type="caution">
    <text evidence="3">The sequence shown here is derived from an EMBL/GenBank/DDBJ whole genome shotgun (WGS) entry which is preliminary data.</text>
</comment>
<evidence type="ECO:0000313" key="4">
    <source>
        <dbReference type="Proteomes" id="UP000324629"/>
    </source>
</evidence>
<gene>
    <name evidence="3" type="ORF">DEA37_0008224</name>
</gene>
<sequence>MSISVTAARGRAACMLSHANSFQAYPLAELERARSDFIRLWHNALDRDPYVRTLHELHYRFPPNVRVINCITYPFANADNTYQMPPLPRRSKHVPEPRLTKKVNPKYPLYLLPDFCKSLSEAATSEQYDVQFPKLSISSALYKCDYCGFDSADASDCEQHLRQEQHMSCSEFAFLSDPQEGNDTTGPQFTVLCKPRAVYNAVVPSLSWIFQKRTVMCPTCYLILPDKLMCAYHHQSQHDGHHAKFAYGSVLVVRELEIRKQLRCIQCEHSFETIGNFTDHWMKPDSLCTSPFLPITSDSDEAQSTQVLQVYCHACRAHFDRIVPLFRGGNSTPVLNSNLTGNAHRKRKRSAGRDIPSSMSDPTEAPSTLELVEWVNGFARFCVNHAFLHLSSTPCKLQVRIVRLDRASIDTFPPYFSQSDRALMLFCMQECKRLLTYLEHLRTTRRSLQRRTKNDLKRLMALASAYEV</sequence>
<dbReference type="InterPro" id="IPR013087">
    <property type="entry name" value="Znf_C2H2_type"/>
</dbReference>
<keyword evidence="4" id="KW-1185">Reference proteome</keyword>
<dbReference type="SMART" id="SM00355">
    <property type="entry name" value="ZnF_C2H2"/>
    <property type="match status" value="3"/>
</dbReference>
<feature type="domain" description="C2H2-type" evidence="2">
    <location>
        <begin position="142"/>
        <end position="166"/>
    </location>
</feature>
<feature type="domain" description="C2H2-type" evidence="2">
    <location>
        <begin position="262"/>
        <end position="282"/>
    </location>
</feature>
<evidence type="ECO:0000259" key="2">
    <source>
        <dbReference type="SMART" id="SM00355"/>
    </source>
</evidence>
<dbReference type="AlphaFoldDB" id="A0A5J4NC61"/>
<evidence type="ECO:0000313" key="3">
    <source>
        <dbReference type="EMBL" id="KAA3672838.1"/>
    </source>
</evidence>
<dbReference type="Proteomes" id="UP000324629">
    <property type="component" value="Unassembled WGS sequence"/>
</dbReference>
<protein>
    <recommendedName>
        <fullName evidence="2">C2H2-type domain-containing protein</fullName>
    </recommendedName>
</protein>
<feature type="domain" description="C2H2-type" evidence="2">
    <location>
        <begin position="215"/>
        <end position="238"/>
    </location>
</feature>
<accession>A0A5J4NC61</accession>
<feature type="region of interest" description="Disordered" evidence="1">
    <location>
        <begin position="337"/>
        <end position="364"/>
    </location>
</feature>
<evidence type="ECO:0000256" key="1">
    <source>
        <dbReference type="SAM" id="MobiDB-lite"/>
    </source>
</evidence>
<dbReference type="EMBL" id="QNGE01004499">
    <property type="protein sequence ID" value="KAA3672838.1"/>
    <property type="molecule type" value="Genomic_DNA"/>
</dbReference>
<name>A0A5J4NC61_9TREM</name>